<dbReference type="Proteomes" id="UP001164539">
    <property type="component" value="Chromosome 10"/>
</dbReference>
<evidence type="ECO:0000313" key="1">
    <source>
        <dbReference type="EMBL" id="KAJ4708264.1"/>
    </source>
</evidence>
<sequence length="463" mass="52080">MTLLLSDSGSSSTDWEAWNHLDFATQNDVLEVYERNPFRKKRNSRQVFLLGDSYNKTVNANQCWPLENVGRIMEGSVFKAGKPILDQDSEDRIQEILAESYIPRDLFSDYSLKATGLISFIPEITKKGMAPKREKKKKDGRAAMNQLAEFIAGSTPDIGSIDIPNPPELAMFNVSQSLPMEAKDRVKKDLTTGVVPTDKRKRRKLGMSVEASSSSPIHVMDITAVKRDRYEHLIPVVKSMERSVNREWADLELRAEDTEILALCSEMSHKAAQKLKDAQKTSSLERECESYKKEVKRLETRVAELLNEKISVQLASEERDLYLAEVIGEKDKLTSRVTELDLELLATVQAKGQAEGNAYVKGVSDIVGMFRKKFPLENLDFLDKALQVARDSLESGSEDEEGNTDCEKENDYEGMISDGVGKEDADENDKVTGGDPENHEKISYMAIRIDSYFSVSFPDFSGF</sequence>
<protein>
    <submittedName>
        <fullName evidence="1">Uncharacterized protein</fullName>
    </submittedName>
</protein>
<organism evidence="1 2">
    <name type="scientific">Melia azedarach</name>
    <name type="common">Chinaberry tree</name>
    <dbReference type="NCBI Taxonomy" id="155640"/>
    <lineage>
        <taxon>Eukaryota</taxon>
        <taxon>Viridiplantae</taxon>
        <taxon>Streptophyta</taxon>
        <taxon>Embryophyta</taxon>
        <taxon>Tracheophyta</taxon>
        <taxon>Spermatophyta</taxon>
        <taxon>Magnoliopsida</taxon>
        <taxon>eudicotyledons</taxon>
        <taxon>Gunneridae</taxon>
        <taxon>Pentapetalae</taxon>
        <taxon>rosids</taxon>
        <taxon>malvids</taxon>
        <taxon>Sapindales</taxon>
        <taxon>Meliaceae</taxon>
        <taxon>Melia</taxon>
    </lineage>
</organism>
<gene>
    <name evidence="1" type="ORF">OWV82_018236</name>
</gene>
<accession>A0ACC1XA59</accession>
<proteinExistence type="predicted"/>
<keyword evidence="2" id="KW-1185">Reference proteome</keyword>
<reference evidence="1 2" key="1">
    <citation type="journal article" date="2023" name="Science">
        <title>Complex scaffold remodeling in plant triterpene biosynthesis.</title>
        <authorList>
            <person name="De La Pena R."/>
            <person name="Hodgson H."/>
            <person name="Liu J.C."/>
            <person name="Stephenson M.J."/>
            <person name="Martin A.C."/>
            <person name="Owen C."/>
            <person name="Harkess A."/>
            <person name="Leebens-Mack J."/>
            <person name="Jimenez L.E."/>
            <person name="Osbourn A."/>
            <person name="Sattely E.S."/>
        </authorList>
    </citation>
    <scope>NUCLEOTIDE SEQUENCE [LARGE SCALE GENOMIC DNA]</scope>
    <source>
        <strain evidence="2">cv. JPN11</strain>
        <tissue evidence="1">Leaf</tissue>
    </source>
</reference>
<dbReference type="EMBL" id="CM051403">
    <property type="protein sequence ID" value="KAJ4708264.1"/>
    <property type="molecule type" value="Genomic_DNA"/>
</dbReference>
<name>A0ACC1XA59_MELAZ</name>
<comment type="caution">
    <text evidence="1">The sequence shown here is derived from an EMBL/GenBank/DDBJ whole genome shotgun (WGS) entry which is preliminary data.</text>
</comment>
<evidence type="ECO:0000313" key="2">
    <source>
        <dbReference type="Proteomes" id="UP001164539"/>
    </source>
</evidence>